<dbReference type="PROSITE" id="PS01227">
    <property type="entry name" value="UPF0012"/>
    <property type="match status" value="1"/>
</dbReference>
<gene>
    <name evidence="3" type="ORF">JOF55_003942</name>
</gene>
<name>A0AAE4CNS7_9ACTN</name>
<dbReference type="InterPro" id="IPR001110">
    <property type="entry name" value="UPF0012_CS"/>
</dbReference>
<dbReference type="RefSeq" id="WP_310276349.1">
    <property type="nucleotide sequence ID" value="NZ_JAVDXW010000001.1"/>
</dbReference>
<dbReference type="PROSITE" id="PS50263">
    <property type="entry name" value="CN_HYDROLASE"/>
    <property type="match status" value="1"/>
</dbReference>
<dbReference type="Gene3D" id="3.60.110.10">
    <property type="entry name" value="Carbon-nitrogen hydrolase"/>
    <property type="match status" value="1"/>
</dbReference>
<keyword evidence="4" id="KW-1185">Reference proteome</keyword>
<sequence>MRVAMVQAASPPEEPVWQRRHRIGRMVRQARGADLVVLPELWAPGYFAFDAYDELAESLNGDTVSAGRDWARDLDAHVHLGSILERGAEGRIHNTAVLIAPDGSVLHTYRKMHVFGYQSREAELLTSGDTVSVADSALGPIGSTTCYDLRFPELWRALVDAGAQTVAVPAAWPAARRAHWQLFTTTRAVEQQMVVIGCNAVGEQHGTALGGHSRIVDPWGEVLVEAGTEEGITCCEVDIGAVGRVRAQFPVLRDRRLLTMQPHQNSTVAEVTMQGGQS</sequence>
<dbReference type="PANTHER" id="PTHR23088">
    <property type="entry name" value="NITRILASE-RELATED"/>
    <property type="match status" value="1"/>
</dbReference>
<accession>A0AAE4CNS7</accession>
<feature type="domain" description="CN hydrolase" evidence="2">
    <location>
        <begin position="1"/>
        <end position="239"/>
    </location>
</feature>
<reference evidence="3" key="1">
    <citation type="submission" date="2023-07" db="EMBL/GenBank/DDBJ databases">
        <title>Sequencing the genomes of 1000 actinobacteria strains.</title>
        <authorList>
            <person name="Klenk H.-P."/>
        </authorList>
    </citation>
    <scope>NUCLEOTIDE SEQUENCE</scope>
    <source>
        <strain evidence="3">DSM 45977</strain>
    </source>
</reference>
<dbReference type="Proteomes" id="UP001180845">
    <property type="component" value="Unassembled WGS sequence"/>
</dbReference>
<dbReference type="AlphaFoldDB" id="A0AAE4CNS7"/>
<organism evidence="3 4">
    <name type="scientific">Haloactinomyces albus</name>
    <dbReference type="NCBI Taxonomy" id="1352928"/>
    <lineage>
        <taxon>Bacteria</taxon>
        <taxon>Bacillati</taxon>
        <taxon>Actinomycetota</taxon>
        <taxon>Actinomycetes</taxon>
        <taxon>Actinopolysporales</taxon>
        <taxon>Actinopolysporaceae</taxon>
        <taxon>Haloactinomyces</taxon>
    </lineage>
</organism>
<dbReference type="PANTHER" id="PTHR23088:SF27">
    <property type="entry name" value="DEAMINATED GLUTATHIONE AMIDASE"/>
    <property type="match status" value="1"/>
</dbReference>
<dbReference type="EMBL" id="JAVDXW010000001">
    <property type="protein sequence ID" value="MDR7303761.1"/>
    <property type="molecule type" value="Genomic_DNA"/>
</dbReference>
<proteinExistence type="inferred from homology"/>
<dbReference type="InterPro" id="IPR003010">
    <property type="entry name" value="C-N_Hydrolase"/>
</dbReference>
<evidence type="ECO:0000259" key="2">
    <source>
        <dbReference type="PROSITE" id="PS50263"/>
    </source>
</evidence>
<comment type="caution">
    <text evidence="3">The sequence shown here is derived from an EMBL/GenBank/DDBJ whole genome shotgun (WGS) entry which is preliminary data.</text>
</comment>
<evidence type="ECO:0000256" key="1">
    <source>
        <dbReference type="ARBA" id="ARBA00010613"/>
    </source>
</evidence>
<protein>
    <submittedName>
        <fullName evidence="3">Amidohydrolase</fullName>
    </submittedName>
</protein>
<dbReference type="SUPFAM" id="SSF56317">
    <property type="entry name" value="Carbon-nitrogen hydrolase"/>
    <property type="match status" value="1"/>
</dbReference>
<dbReference type="InterPro" id="IPR036526">
    <property type="entry name" value="C-N_Hydrolase_sf"/>
</dbReference>
<comment type="similarity">
    <text evidence="1">Belongs to the carbon-nitrogen hydrolase superfamily. NIT1/NIT2 family.</text>
</comment>
<evidence type="ECO:0000313" key="3">
    <source>
        <dbReference type="EMBL" id="MDR7303761.1"/>
    </source>
</evidence>
<dbReference type="Pfam" id="PF00795">
    <property type="entry name" value="CN_hydrolase"/>
    <property type="match status" value="1"/>
</dbReference>
<evidence type="ECO:0000313" key="4">
    <source>
        <dbReference type="Proteomes" id="UP001180845"/>
    </source>
</evidence>